<proteinExistence type="predicted"/>
<evidence type="ECO:0000313" key="2">
    <source>
        <dbReference type="Proteomes" id="UP000474640"/>
    </source>
</evidence>
<reference evidence="1 2" key="1">
    <citation type="submission" date="2020-01" db="EMBL/GenBank/DDBJ databases">
        <authorList>
            <person name="Palmer J.M."/>
        </authorList>
    </citation>
    <scope>NUCLEOTIDE SEQUENCE [LARGE SCALE GENOMIC DNA]</scope>
    <source>
        <strain evidence="1 2">TWF970</strain>
    </source>
</reference>
<evidence type="ECO:0000313" key="1">
    <source>
        <dbReference type="EMBL" id="KAF3277758.1"/>
    </source>
</evidence>
<accession>A0A7C8RCJ8</accession>
<protein>
    <submittedName>
        <fullName evidence="1">Uncharacterized protein</fullName>
    </submittedName>
</protein>
<organism evidence="1 2">
    <name type="scientific">Orbilia oligospora</name>
    <name type="common">Nematode-trapping fungus</name>
    <name type="synonym">Arthrobotrys oligospora</name>
    <dbReference type="NCBI Taxonomy" id="2813651"/>
    <lineage>
        <taxon>Eukaryota</taxon>
        <taxon>Fungi</taxon>
        <taxon>Dikarya</taxon>
        <taxon>Ascomycota</taxon>
        <taxon>Pezizomycotina</taxon>
        <taxon>Orbiliomycetes</taxon>
        <taxon>Orbiliales</taxon>
        <taxon>Orbiliaceae</taxon>
        <taxon>Orbilia</taxon>
    </lineage>
</organism>
<sequence>MTIQGEAIGPCISNQLSPQLNILPTFPEAIGVEFAENSFWPVAGRDSEKRELSPNKKLGVRCFCLYAGSLNVCRSKRARKNDNVIMIRIHFSFLFSSFFRHHEV</sequence>
<dbReference type="Proteomes" id="UP000474640">
    <property type="component" value="Unassembled WGS sequence"/>
</dbReference>
<comment type="caution">
    <text evidence="1">The sequence shown here is derived from an EMBL/GenBank/DDBJ whole genome shotgun (WGS) entry which is preliminary data.</text>
</comment>
<name>A0A7C8RCJ8_ORBOL</name>
<gene>
    <name evidence="1" type="ORF">TWF970_005011</name>
</gene>
<dbReference type="EMBL" id="JAABOJ010000027">
    <property type="protein sequence ID" value="KAF3277758.1"/>
    <property type="molecule type" value="Genomic_DNA"/>
</dbReference>
<dbReference type="AlphaFoldDB" id="A0A7C8RCJ8"/>